<proteinExistence type="predicted"/>
<evidence type="ECO:0000256" key="1">
    <source>
        <dbReference type="SAM" id="Phobius"/>
    </source>
</evidence>
<protein>
    <submittedName>
        <fullName evidence="2">Uncharacterized protein</fullName>
    </submittedName>
</protein>
<accession>A0A0F9S385</accession>
<keyword evidence="1" id="KW-0812">Transmembrane</keyword>
<dbReference type="AlphaFoldDB" id="A0A0F9S385"/>
<name>A0A0F9S385_9ZZZZ</name>
<sequence length="136" mass="15718">MEKLINIIAIAMVLFMVISLIAITRTYGQTGRVILMKINNERIQNNLPPIAYSADKERLAEKLLDRYIAKRKVSMDKATFCEYYTFEGNKPQLEAIIDIACIGKQGWFYEEIKYAILLFRYDTISDTTLGVGLYFK</sequence>
<evidence type="ECO:0000313" key="2">
    <source>
        <dbReference type="EMBL" id="KKN63260.1"/>
    </source>
</evidence>
<gene>
    <name evidence="2" type="ORF">LCGC14_0503780</name>
</gene>
<dbReference type="EMBL" id="LAZR01000596">
    <property type="protein sequence ID" value="KKN63260.1"/>
    <property type="molecule type" value="Genomic_DNA"/>
</dbReference>
<comment type="caution">
    <text evidence="2">The sequence shown here is derived from an EMBL/GenBank/DDBJ whole genome shotgun (WGS) entry which is preliminary data.</text>
</comment>
<keyword evidence="1" id="KW-0472">Membrane</keyword>
<reference evidence="2" key="1">
    <citation type="journal article" date="2015" name="Nature">
        <title>Complex archaea that bridge the gap between prokaryotes and eukaryotes.</title>
        <authorList>
            <person name="Spang A."/>
            <person name="Saw J.H."/>
            <person name="Jorgensen S.L."/>
            <person name="Zaremba-Niedzwiedzka K."/>
            <person name="Martijn J."/>
            <person name="Lind A.E."/>
            <person name="van Eijk R."/>
            <person name="Schleper C."/>
            <person name="Guy L."/>
            <person name="Ettema T.J."/>
        </authorList>
    </citation>
    <scope>NUCLEOTIDE SEQUENCE</scope>
</reference>
<keyword evidence="1" id="KW-1133">Transmembrane helix</keyword>
<feature type="transmembrane region" description="Helical" evidence="1">
    <location>
        <begin position="6"/>
        <end position="27"/>
    </location>
</feature>
<organism evidence="2">
    <name type="scientific">marine sediment metagenome</name>
    <dbReference type="NCBI Taxonomy" id="412755"/>
    <lineage>
        <taxon>unclassified sequences</taxon>
        <taxon>metagenomes</taxon>
        <taxon>ecological metagenomes</taxon>
    </lineage>
</organism>